<dbReference type="Gene3D" id="3.40.47.10">
    <property type="match status" value="1"/>
</dbReference>
<dbReference type="Proteomes" id="UP000477722">
    <property type="component" value="Unassembled WGS sequence"/>
</dbReference>
<sequence>MSAARDIAVVAYARTAPGTVTGDLSEVEMVLPVLREVLGATGLTTDRVGFVCSGSCDYLAGRAFSFTMALDGVGAWPPIAESHVETDGAWALYEAWVKLLTGAADTALVYAWGKPSAGDLPEVLTRQLDPYYLAPLWPDSVSLAALQARALLDAGVTDERELAATARRARVGGPEAAEPAVLPLRRGDCPPVTDGAAAVLLAAGDTARMLCERPAWIRGIDHRTEPHALGVRDLTDAPSARLAAERAGAYDPAAAPLEVAELHAPFSSQEVLLRRALRLGEGVCVNPSGGALAADPVMATGLIRIGEAAERVRHGGARRALAHATSGPCLQQNLVAVLEGDPS</sequence>
<keyword evidence="2" id="KW-1185">Reference proteome</keyword>
<name>A0A6G4WZH0_9ACTN</name>
<evidence type="ECO:0000313" key="2">
    <source>
        <dbReference type="Proteomes" id="UP000477722"/>
    </source>
</evidence>
<dbReference type="PANTHER" id="PTHR43853:SF21">
    <property type="entry name" value="STEROID 3-KETOACYL-COA THIOLASE"/>
    <property type="match status" value="1"/>
</dbReference>
<dbReference type="PANTHER" id="PTHR43853">
    <property type="entry name" value="3-KETOACYL-COA THIOLASE, PEROXISOMAL"/>
    <property type="match status" value="1"/>
</dbReference>
<dbReference type="NCBIfam" id="NF005924">
    <property type="entry name" value="PRK07937.1"/>
    <property type="match status" value="1"/>
</dbReference>
<dbReference type="GO" id="GO:0010124">
    <property type="term" value="P:phenylacetate catabolic process"/>
    <property type="evidence" value="ECO:0007669"/>
    <property type="project" value="TreeGrafter"/>
</dbReference>
<accession>A0A6G4WZH0</accession>
<dbReference type="AlphaFoldDB" id="A0A6G4WZH0"/>
<dbReference type="InterPro" id="IPR002155">
    <property type="entry name" value="Thiolase"/>
</dbReference>
<gene>
    <name evidence="1" type="ORF">G5C65_16430</name>
</gene>
<dbReference type="EMBL" id="JAAKZZ010000152">
    <property type="protein sequence ID" value="NGO69914.1"/>
    <property type="molecule type" value="Genomic_DNA"/>
</dbReference>
<organism evidence="1 2">
    <name type="scientific">Streptomyces boncukensis</name>
    <dbReference type="NCBI Taxonomy" id="2711219"/>
    <lineage>
        <taxon>Bacteria</taxon>
        <taxon>Bacillati</taxon>
        <taxon>Actinomycetota</taxon>
        <taxon>Actinomycetes</taxon>
        <taxon>Kitasatosporales</taxon>
        <taxon>Streptomycetaceae</taxon>
        <taxon>Streptomyces</taxon>
    </lineage>
</organism>
<dbReference type="SUPFAM" id="SSF53901">
    <property type="entry name" value="Thiolase-like"/>
    <property type="match status" value="2"/>
</dbReference>
<protein>
    <submittedName>
        <fullName evidence="1">Lipid-transfer protein</fullName>
    </submittedName>
</protein>
<reference evidence="1 2" key="1">
    <citation type="submission" date="2020-02" db="EMBL/GenBank/DDBJ databases">
        <title>Whole-genome analyses of novel actinobacteria.</title>
        <authorList>
            <person name="Sahin N."/>
            <person name="Tatar D."/>
        </authorList>
    </citation>
    <scope>NUCLEOTIDE SEQUENCE [LARGE SCALE GENOMIC DNA]</scope>
    <source>
        <strain evidence="1 2">SB3404</strain>
    </source>
</reference>
<dbReference type="GO" id="GO:0003988">
    <property type="term" value="F:acetyl-CoA C-acyltransferase activity"/>
    <property type="evidence" value="ECO:0007669"/>
    <property type="project" value="TreeGrafter"/>
</dbReference>
<evidence type="ECO:0000313" key="1">
    <source>
        <dbReference type="EMBL" id="NGO69914.1"/>
    </source>
</evidence>
<dbReference type="InterPro" id="IPR050215">
    <property type="entry name" value="Thiolase-like_sf_Thiolase"/>
</dbReference>
<proteinExistence type="predicted"/>
<dbReference type="GO" id="GO:0006635">
    <property type="term" value="P:fatty acid beta-oxidation"/>
    <property type="evidence" value="ECO:0007669"/>
    <property type="project" value="TreeGrafter"/>
</dbReference>
<dbReference type="PIRSF" id="PIRSF000429">
    <property type="entry name" value="Ac-CoA_Ac_transf"/>
    <property type="match status" value="1"/>
</dbReference>
<dbReference type="GO" id="GO:0005737">
    <property type="term" value="C:cytoplasm"/>
    <property type="evidence" value="ECO:0007669"/>
    <property type="project" value="UniProtKB-ARBA"/>
</dbReference>
<dbReference type="InterPro" id="IPR016039">
    <property type="entry name" value="Thiolase-like"/>
</dbReference>
<dbReference type="RefSeq" id="WP_165299592.1">
    <property type="nucleotide sequence ID" value="NZ_JAAKZZ010000152.1"/>
</dbReference>
<comment type="caution">
    <text evidence="1">The sequence shown here is derived from an EMBL/GenBank/DDBJ whole genome shotgun (WGS) entry which is preliminary data.</text>
</comment>